<sequence length="72" mass="7733">MKLGDTADMGMVVGRLKGLLEDRGKIPNIGAPCFGIKESSDGQEVSRKTARGPCGRGSRCFRCGDRSDLFAR</sequence>
<name>U4Q7L4_9HYPH</name>
<protein>
    <submittedName>
        <fullName evidence="1">Uncharacterized protein</fullName>
    </submittedName>
</protein>
<dbReference type="EMBL" id="HG518322">
    <property type="protein sequence ID" value="CDI09745.1"/>
    <property type="molecule type" value="Genomic_DNA"/>
</dbReference>
<evidence type="ECO:0000313" key="1">
    <source>
        <dbReference type="EMBL" id="CDI09745.1"/>
    </source>
</evidence>
<dbReference type="KEGG" id="rir:BN877_I2862"/>
<organism evidence="1 2">
    <name type="scientific">Agrobacterium pusense</name>
    <dbReference type="NCBI Taxonomy" id="648995"/>
    <lineage>
        <taxon>Bacteria</taxon>
        <taxon>Pseudomonadati</taxon>
        <taxon>Pseudomonadota</taxon>
        <taxon>Alphaproteobacteria</taxon>
        <taxon>Hyphomicrobiales</taxon>
        <taxon>Rhizobiaceae</taxon>
        <taxon>Rhizobium/Agrobacterium group</taxon>
        <taxon>Agrobacterium</taxon>
    </lineage>
</organism>
<evidence type="ECO:0000313" key="2">
    <source>
        <dbReference type="Proteomes" id="UP000016944"/>
    </source>
</evidence>
<dbReference type="HOGENOM" id="CLU_2719580_0_0_5"/>
<proteinExistence type="predicted"/>
<reference evidence="1 2" key="1">
    <citation type="journal article" date="2013" name="Genome Announc.">
        <title>Complete Genome Sequence of the Sesbania Symbiont and Rice Growth-Promoting Endophyte Rhizobium sp. Strain IRBG74.</title>
        <authorList>
            <person name="Crook M.B."/>
            <person name="Mitra S."/>
            <person name="Ane J.M."/>
            <person name="Sadowsky M.J."/>
            <person name="Gyaneshwar P."/>
        </authorList>
    </citation>
    <scope>NUCLEOTIDE SEQUENCE [LARGE SCALE GENOMIC DNA]</scope>
    <source>
        <strain evidence="1 2">IRBG74</strain>
    </source>
</reference>
<gene>
    <name evidence="1" type="ORF">BN877_I2862</name>
</gene>
<dbReference type="Proteomes" id="UP000016944">
    <property type="component" value="Chromosome I"/>
</dbReference>
<accession>U4Q7L4</accession>
<dbReference type="AlphaFoldDB" id="U4Q7L4"/>